<evidence type="ECO:0000313" key="1">
    <source>
        <dbReference type="EMBL" id="APA99295.1"/>
    </source>
</evidence>
<dbReference type="RefSeq" id="WP_143837517.1">
    <property type="nucleotide sequence ID" value="NZ_AP028458.1"/>
</dbReference>
<dbReference type="Proteomes" id="UP000180166">
    <property type="component" value="Chromosome"/>
</dbReference>
<name>A0ABC8AYS7_9NOCA</name>
<dbReference type="EMBL" id="CP017839">
    <property type="protein sequence ID" value="APA99295.1"/>
    <property type="molecule type" value="Genomic_DNA"/>
</dbReference>
<gene>
    <name evidence="1" type="ORF">NS506_05249</name>
</gene>
<dbReference type="KEGG" id="nsr:NS506_05249"/>
<organism evidence="1 2">
    <name type="scientific">Nocardia seriolae</name>
    <dbReference type="NCBI Taxonomy" id="37332"/>
    <lineage>
        <taxon>Bacteria</taxon>
        <taxon>Bacillati</taxon>
        <taxon>Actinomycetota</taxon>
        <taxon>Actinomycetes</taxon>
        <taxon>Mycobacteriales</taxon>
        <taxon>Nocardiaceae</taxon>
        <taxon>Nocardia</taxon>
    </lineage>
</organism>
<sequence>MIDSQLLRYTLIETTADGGSAFVDAEIPLAERTFVARVPAMAVGAMSRRARPICAAPVSTVSRTRLRPGNGWSCCVARSR</sequence>
<proteinExistence type="predicted"/>
<accession>A0ABC8AYS7</accession>
<reference evidence="1 2" key="1">
    <citation type="submission" date="2016-10" db="EMBL/GenBank/DDBJ databases">
        <title>Genome sequence of Nocardia seriolae strain EM150506, isolated from Anguila japonica.</title>
        <authorList>
            <person name="Han H.-J."/>
        </authorList>
    </citation>
    <scope>NUCLEOTIDE SEQUENCE [LARGE SCALE GENOMIC DNA]</scope>
    <source>
        <strain evidence="1 2">EM150506</strain>
    </source>
</reference>
<dbReference type="AlphaFoldDB" id="A0ABC8AYS7"/>
<dbReference type="GeneID" id="93374384"/>
<evidence type="ECO:0000313" key="2">
    <source>
        <dbReference type="Proteomes" id="UP000180166"/>
    </source>
</evidence>
<protein>
    <submittedName>
        <fullName evidence="1">Uncharacterized protein</fullName>
    </submittedName>
</protein>